<dbReference type="InterPro" id="IPR052051">
    <property type="entry name" value="TCR_complex_component"/>
</dbReference>
<dbReference type="Ensembl" id="ENSDCDT00010041471.1">
    <property type="protein sequence ID" value="ENSDCDP00010033457.1"/>
    <property type="gene ID" value="ENSDCDG00010021340.1"/>
</dbReference>
<dbReference type="GO" id="GO:0002376">
    <property type="term" value="P:immune system process"/>
    <property type="evidence" value="ECO:0007669"/>
    <property type="project" value="UniProtKB-KW"/>
</dbReference>
<dbReference type="SMART" id="SM00409">
    <property type="entry name" value="IG"/>
    <property type="match status" value="1"/>
</dbReference>
<evidence type="ECO:0000256" key="1">
    <source>
        <dbReference type="ARBA" id="ARBA00004236"/>
    </source>
</evidence>
<dbReference type="InterPro" id="IPR013106">
    <property type="entry name" value="Ig_V-set"/>
</dbReference>
<keyword evidence="6" id="KW-1015">Disulfide bond</keyword>
<comment type="subcellular location">
    <subcellularLocation>
        <location evidence="1">Cell membrane</location>
    </subcellularLocation>
</comment>
<feature type="domain" description="Ig-like" evidence="8">
    <location>
        <begin position="16"/>
        <end position="110"/>
    </location>
</feature>
<dbReference type="PANTHER" id="PTHR19433:SF133">
    <property type="entry name" value="IMMUNE-TYPE RECEPTOR 5 PRECURSOR-RELATED"/>
    <property type="match status" value="1"/>
</dbReference>
<dbReference type="InterPro" id="IPR003599">
    <property type="entry name" value="Ig_sub"/>
</dbReference>
<dbReference type="GeneTree" id="ENSGT01030000234530"/>
<reference evidence="9" key="1">
    <citation type="submission" date="2025-08" db="UniProtKB">
        <authorList>
            <consortium name="Ensembl"/>
        </authorList>
    </citation>
    <scope>IDENTIFICATION</scope>
</reference>
<evidence type="ECO:0000256" key="6">
    <source>
        <dbReference type="ARBA" id="ARBA00023157"/>
    </source>
</evidence>
<keyword evidence="7" id="KW-0325">Glycoprotein</keyword>
<dbReference type="Proteomes" id="UP000694580">
    <property type="component" value="Unplaced"/>
</dbReference>
<dbReference type="PROSITE" id="PS50835">
    <property type="entry name" value="IG_LIKE"/>
    <property type="match status" value="1"/>
</dbReference>
<keyword evidence="4" id="KW-0391">Immunity</keyword>
<dbReference type="InterPro" id="IPR036179">
    <property type="entry name" value="Ig-like_dom_sf"/>
</dbReference>
<sequence length="201" mass="23165">THFMTIYIYSIFQTAKDLFQLNPVITVEPGGTVNITCSYPEVYSSEKMSWYKQVLGQKPRCMANVERLQQVYFFEEFHDPRFRAIRSHGQLILTVTNITKPDEATYYCSVRYFDQLIFGSGTFLMVKGDASISNASVLIINLKCMQVLHEYFDGDLINYASVHLPEKGHKRALQKKAPQQNTLYSEVKYSVKSNVSVHNYC</sequence>
<dbReference type="Gene3D" id="2.60.40.10">
    <property type="entry name" value="Immunoglobulins"/>
    <property type="match status" value="1"/>
</dbReference>
<reference evidence="9" key="2">
    <citation type="submission" date="2025-09" db="UniProtKB">
        <authorList>
            <consortium name="Ensembl"/>
        </authorList>
    </citation>
    <scope>IDENTIFICATION</scope>
</reference>
<dbReference type="GO" id="GO:0009617">
    <property type="term" value="P:response to bacterium"/>
    <property type="evidence" value="ECO:0007669"/>
    <property type="project" value="TreeGrafter"/>
</dbReference>
<organism evidence="9 10">
    <name type="scientific">Denticeps clupeoides</name>
    <name type="common">denticle herring</name>
    <dbReference type="NCBI Taxonomy" id="299321"/>
    <lineage>
        <taxon>Eukaryota</taxon>
        <taxon>Metazoa</taxon>
        <taxon>Chordata</taxon>
        <taxon>Craniata</taxon>
        <taxon>Vertebrata</taxon>
        <taxon>Euteleostomi</taxon>
        <taxon>Actinopterygii</taxon>
        <taxon>Neopterygii</taxon>
        <taxon>Teleostei</taxon>
        <taxon>Clupei</taxon>
        <taxon>Clupeiformes</taxon>
        <taxon>Denticipitoidei</taxon>
        <taxon>Denticipitidae</taxon>
        <taxon>Denticeps</taxon>
    </lineage>
</organism>
<protein>
    <recommendedName>
        <fullName evidence="8">Ig-like domain-containing protein</fullName>
    </recommendedName>
</protein>
<keyword evidence="3" id="KW-0732">Signal</keyword>
<name>A0AAY4CJW9_9TELE</name>
<evidence type="ECO:0000313" key="9">
    <source>
        <dbReference type="Ensembl" id="ENSDCDP00010033457.1"/>
    </source>
</evidence>
<evidence type="ECO:0000256" key="2">
    <source>
        <dbReference type="ARBA" id="ARBA00022475"/>
    </source>
</evidence>
<evidence type="ECO:0000259" key="8">
    <source>
        <dbReference type="PROSITE" id="PS50835"/>
    </source>
</evidence>
<evidence type="ECO:0000256" key="4">
    <source>
        <dbReference type="ARBA" id="ARBA00022859"/>
    </source>
</evidence>
<dbReference type="SUPFAM" id="SSF48726">
    <property type="entry name" value="Immunoglobulin"/>
    <property type="match status" value="1"/>
</dbReference>
<dbReference type="Pfam" id="PF07686">
    <property type="entry name" value="V-set"/>
    <property type="match status" value="1"/>
</dbReference>
<dbReference type="InterPro" id="IPR007110">
    <property type="entry name" value="Ig-like_dom"/>
</dbReference>
<proteinExistence type="predicted"/>
<dbReference type="AlphaFoldDB" id="A0AAY4CJW9"/>
<evidence type="ECO:0000256" key="7">
    <source>
        <dbReference type="ARBA" id="ARBA00023180"/>
    </source>
</evidence>
<dbReference type="PANTHER" id="PTHR19433">
    <property type="entry name" value="T-CELL RECEPTOR ALPHA CHAIN V REGION-RELATED"/>
    <property type="match status" value="1"/>
</dbReference>
<keyword evidence="2" id="KW-1003">Cell membrane</keyword>
<evidence type="ECO:0000256" key="3">
    <source>
        <dbReference type="ARBA" id="ARBA00022729"/>
    </source>
</evidence>
<keyword evidence="5" id="KW-0472">Membrane</keyword>
<evidence type="ECO:0000313" key="10">
    <source>
        <dbReference type="Proteomes" id="UP000694580"/>
    </source>
</evidence>
<evidence type="ECO:0000256" key="5">
    <source>
        <dbReference type="ARBA" id="ARBA00023136"/>
    </source>
</evidence>
<dbReference type="InterPro" id="IPR013783">
    <property type="entry name" value="Ig-like_fold"/>
</dbReference>
<dbReference type="CDD" id="cd00099">
    <property type="entry name" value="IgV"/>
    <property type="match status" value="1"/>
</dbReference>
<keyword evidence="10" id="KW-1185">Reference proteome</keyword>
<dbReference type="GO" id="GO:0005886">
    <property type="term" value="C:plasma membrane"/>
    <property type="evidence" value="ECO:0007669"/>
    <property type="project" value="UniProtKB-SubCell"/>
</dbReference>
<accession>A0AAY4CJW9</accession>